<dbReference type="AlphaFoldDB" id="A0A974DLQ0"/>
<evidence type="ECO:0000256" key="23">
    <source>
        <dbReference type="PROSITE-ProRule" id="PRU00221"/>
    </source>
</evidence>
<feature type="repeat" description="WD" evidence="23">
    <location>
        <begin position="454"/>
        <end position="488"/>
    </location>
</feature>
<dbReference type="FunFam" id="2.130.10.10:FF:000488">
    <property type="entry name" value="Leucine-rich repeat and WD repeat-containing protein 1"/>
    <property type="match status" value="1"/>
</dbReference>
<evidence type="ECO:0000256" key="14">
    <source>
        <dbReference type="ARBA" id="ARBA00022853"/>
    </source>
</evidence>
<evidence type="ECO:0000256" key="22">
    <source>
        <dbReference type="ARBA" id="ARBA00074982"/>
    </source>
</evidence>
<evidence type="ECO:0000256" key="3">
    <source>
        <dbReference type="ARBA" id="ARBA00004574"/>
    </source>
</evidence>
<evidence type="ECO:0000256" key="2">
    <source>
        <dbReference type="ARBA" id="ARBA00004300"/>
    </source>
</evidence>
<evidence type="ECO:0000313" key="27">
    <source>
        <dbReference type="EMBL" id="OCT94224.1"/>
    </source>
</evidence>
<dbReference type="GO" id="GO:0006260">
    <property type="term" value="P:DNA replication"/>
    <property type="evidence" value="ECO:0007669"/>
    <property type="project" value="UniProtKB-KW"/>
</dbReference>
<dbReference type="InterPro" id="IPR056363">
    <property type="entry name" value="LRR_LRWD1_dom"/>
</dbReference>
<keyword evidence="14" id="KW-0156">Chromatin regulator</keyword>
<dbReference type="InterPro" id="IPR001611">
    <property type="entry name" value="Leu-rich_rpt"/>
</dbReference>
<evidence type="ECO:0000256" key="20">
    <source>
        <dbReference type="ARBA" id="ARBA00054144"/>
    </source>
</evidence>
<keyword evidence="11" id="KW-0235">DNA replication</keyword>
<accession>A0A974DLQ0</accession>
<dbReference type="InterPro" id="IPR032675">
    <property type="entry name" value="LRR_dom_sf"/>
</dbReference>
<feature type="compositionally biased region" description="Polar residues" evidence="24">
    <location>
        <begin position="219"/>
        <end position="230"/>
    </location>
</feature>
<evidence type="ECO:0000256" key="15">
    <source>
        <dbReference type="ARBA" id="ARBA00022895"/>
    </source>
</evidence>
<dbReference type="FunFam" id="3.80.10.10:FF:000429">
    <property type="entry name" value="Leucine-rich repeat and WD repeat-containing protein 1"/>
    <property type="match status" value="1"/>
</dbReference>
<evidence type="ECO:0000256" key="17">
    <source>
        <dbReference type="ARBA" id="ARBA00023242"/>
    </source>
</evidence>
<dbReference type="Gene3D" id="3.80.10.10">
    <property type="entry name" value="Ribonuclease Inhibitor"/>
    <property type="match status" value="1"/>
</dbReference>
<feature type="domain" description="Leucine-rich repeat and WD repeat-containing protein 1 WD" evidence="26">
    <location>
        <begin position="338"/>
        <end position="721"/>
    </location>
</feature>
<reference evidence="28" key="1">
    <citation type="journal article" date="2016" name="Nature">
        <title>Genome evolution in the allotetraploid frog Xenopus laevis.</title>
        <authorList>
            <person name="Session A.M."/>
            <person name="Uno Y."/>
            <person name="Kwon T."/>
            <person name="Chapman J.A."/>
            <person name="Toyoda A."/>
            <person name="Takahashi S."/>
            <person name="Fukui A."/>
            <person name="Hikosaka A."/>
            <person name="Suzuki A."/>
            <person name="Kondo M."/>
            <person name="van Heeringen S.J."/>
            <person name="Quigley I."/>
            <person name="Heinz S."/>
            <person name="Ogino H."/>
            <person name="Ochi H."/>
            <person name="Hellsten U."/>
            <person name="Lyons J.B."/>
            <person name="Simakov O."/>
            <person name="Putnam N."/>
            <person name="Stites J."/>
            <person name="Kuroki Y."/>
            <person name="Tanaka T."/>
            <person name="Michiue T."/>
            <person name="Watanabe M."/>
            <person name="Bogdanovic O."/>
            <person name="Lister R."/>
            <person name="Georgiou G."/>
            <person name="Paranjpe S.S."/>
            <person name="van Kruijsbergen I."/>
            <person name="Shu S."/>
            <person name="Carlson J."/>
            <person name="Kinoshita T."/>
            <person name="Ohta Y."/>
            <person name="Mawaribuchi S."/>
            <person name="Jenkins J."/>
            <person name="Grimwood J."/>
            <person name="Schmutz J."/>
            <person name="Mitros T."/>
            <person name="Mozaffari S.V."/>
            <person name="Suzuki Y."/>
            <person name="Haramoto Y."/>
            <person name="Yamamoto T.S."/>
            <person name="Takagi C."/>
            <person name="Heald R."/>
            <person name="Miller K."/>
            <person name="Haudenschild C."/>
            <person name="Kitzman J."/>
            <person name="Nakayama T."/>
            <person name="Izutsu Y."/>
            <person name="Robert J."/>
            <person name="Fortriede J."/>
            <person name="Burns K."/>
            <person name="Lotay V."/>
            <person name="Karimi K."/>
            <person name="Yasuoka Y."/>
            <person name="Dichmann D.S."/>
            <person name="Flajnik M.F."/>
            <person name="Houston D.W."/>
            <person name="Shendure J."/>
            <person name="DuPasquier L."/>
            <person name="Vize P.D."/>
            <person name="Zorn A.M."/>
            <person name="Ito M."/>
            <person name="Marcotte E.M."/>
            <person name="Wallingford J.B."/>
            <person name="Ito Y."/>
            <person name="Asashima M."/>
            <person name="Ueno N."/>
            <person name="Matsuda Y."/>
            <person name="Veenstra G.J."/>
            <person name="Fujiyama A."/>
            <person name="Harland R.M."/>
            <person name="Taira M."/>
            <person name="Rokhsar D.S."/>
        </authorList>
    </citation>
    <scope>NUCLEOTIDE SEQUENCE [LARGE SCALE GENOMIC DNA]</scope>
    <source>
        <strain evidence="28">J</strain>
    </source>
</reference>
<evidence type="ECO:0000256" key="4">
    <source>
        <dbReference type="ARBA" id="ARBA00004629"/>
    </source>
</evidence>
<dbReference type="Pfam" id="PF23211">
    <property type="entry name" value="LRR_LRWD1"/>
    <property type="match status" value="1"/>
</dbReference>
<keyword evidence="12" id="KW-0677">Repeat</keyword>
<evidence type="ECO:0000256" key="18">
    <source>
        <dbReference type="ARBA" id="ARBA00023328"/>
    </source>
</evidence>
<dbReference type="InterPro" id="IPR019775">
    <property type="entry name" value="WD40_repeat_CS"/>
</dbReference>
<evidence type="ECO:0000256" key="11">
    <source>
        <dbReference type="ARBA" id="ARBA00022705"/>
    </source>
</evidence>
<keyword evidence="10" id="KW-0433">Leucine-rich repeat</keyword>
<keyword evidence="7" id="KW-0158">Chromosome</keyword>
<comment type="subunit">
    <text evidence="21">Component of the ORC complex.</text>
</comment>
<evidence type="ECO:0000256" key="19">
    <source>
        <dbReference type="ARBA" id="ARBA00033046"/>
    </source>
</evidence>
<comment type="subcellular location">
    <subcellularLocation>
        <location evidence="4">Chromosome</location>
        <location evidence="4">Centromere</location>
        <location evidence="4">Kinetochore</location>
    </subcellularLocation>
    <subcellularLocation>
        <location evidence="3">Chromosome</location>
        <location evidence="3">Telomere</location>
    </subcellularLocation>
    <subcellularLocation>
        <location evidence="2">Cytoplasm</location>
        <location evidence="2">Cytoskeleton</location>
        <location evidence="2">Microtubule organizing center</location>
        <location evidence="2">Centrosome</location>
    </subcellularLocation>
    <subcellularLocation>
        <location evidence="1">Nucleus</location>
    </subcellularLocation>
</comment>
<comment type="function">
    <text evidence="20">Required for G1/S transition. Recruits and stabilizes the origin recognition complex (ORC) onto chromatin during G1 to establish pre-replication complex (preRC) and to heterochromatic sites in post-replicated cells. Binds a combination of DNA and histone methylation repressive marks on heterochromatin. Required for silencing of major satellite repeats. May be important ORC2, ORC3 and ORC4 stability.</text>
</comment>
<keyword evidence="18" id="KW-0137">Centromere</keyword>
<dbReference type="InterPro" id="IPR056160">
    <property type="entry name" value="WD_LRWD1"/>
</dbReference>
<evidence type="ECO:0000256" key="1">
    <source>
        <dbReference type="ARBA" id="ARBA00004123"/>
    </source>
</evidence>
<dbReference type="SUPFAM" id="SSF52058">
    <property type="entry name" value="L domain-like"/>
    <property type="match status" value="1"/>
</dbReference>
<dbReference type="GO" id="GO:0000781">
    <property type="term" value="C:chromosome, telomeric region"/>
    <property type="evidence" value="ECO:0007669"/>
    <property type="project" value="UniProtKB-SubCell"/>
</dbReference>
<dbReference type="PROSITE" id="PS50294">
    <property type="entry name" value="WD_REPEATS_REGION"/>
    <property type="match status" value="1"/>
</dbReference>
<dbReference type="PANTHER" id="PTHR24370:SF10">
    <property type="entry name" value="LEUCINE-RICH REPEAT AND WD REPEAT-CONTAINING PROTEIN 1"/>
    <property type="match status" value="1"/>
</dbReference>
<evidence type="ECO:0000256" key="8">
    <source>
        <dbReference type="ARBA" id="ARBA00022490"/>
    </source>
</evidence>
<keyword evidence="17" id="KW-0539">Nucleus</keyword>
<dbReference type="InterPro" id="IPR001680">
    <property type="entry name" value="WD40_rpt"/>
</dbReference>
<dbReference type="GO" id="GO:0071169">
    <property type="term" value="P:establishment of protein localization to chromatin"/>
    <property type="evidence" value="ECO:0007669"/>
    <property type="project" value="TreeGrafter"/>
</dbReference>
<dbReference type="InterPro" id="IPR052489">
    <property type="entry name" value="LRWD1"/>
</dbReference>
<protein>
    <recommendedName>
        <fullName evidence="6">Leucine-rich repeat and WD repeat-containing protein 1</fullName>
    </recommendedName>
    <alternativeName>
        <fullName evidence="22">ORC-associated protein</fullName>
    </alternativeName>
    <alternativeName>
        <fullName evidence="19">Origin recognition complex-associated protein</fullName>
    </alternativeName>
</protein>
<dbReference type="GO" id="GO:0006325">
    <property type="term" value="P:chromatin organization"/>
    <property type="evidence" value="ECO:0007669"/>
    <property type="project" value="UniProtKB-KW"/>
</dbReference>
<keyword evidence="13" id="KW-0995">Kinetochore</keyword>
<dbReference type="SUPFAM" id="SSF50978">
    <property type="entry name" value="WD40 repeat-like"/>
    <property type="match status" value="1"/>
</dbReference>
<feature type="domain" description="Leucine-rich repeat and WD repeat-containing protein 1 LRR" evidence="25">
    <location>
        <begin position="7"/>
        <end position="200"/>
    </location>
</feature>
<evidence type="ECO:0000259" key="26">
    <source>
        <dbReference type="Pfam" id="PF23215"/>
    </source>
</evidence>
<dbReference type="SMART" id="SM00320">
    <property type="entry name" value="WD40"/>
    <property type="match status" value="4"/>
</dbReference>
<organism evidence="27 28">
    <name type="scientific">Xenopus laevis</name>
    <name type="common">African clawed frog</name>
    <dbReference type="NCBI Taxonomy" id="8355"/>
    <lineage>
        <taxon>Eukaryota</taxon>
        <taxon>Metazoa</taxon>
        <taxon>Chordata</taxon>
        <taxon>Craniata</taxon>
        <taxon>Vertebrata</taxon>
        <taxon>Euteleostomi</taxon>
        <taxon>Amphibia</taxon>
        <taxon>Batrachia</taxon>
        <taxon>Anura</taxon>
        <taxon>Pipoidea</taxon>
        <taxon>Pipidae</taxon>
        <taxon>Xenopodinae</taxon>
        <taxon>Xenopus</taxon>
        <taxon>Xenopus</taxon>
    </lineage>
</organism>
<dbReference type="Gene3D" id="2.130.10.10">
    <property type="entry name" value="YVTN repeat-like/Quinoprotein amine dehydrogenase"/>
    <property type="match status" value="1"/>
</dbReference>
<evidence type="ECO:0000256" key="9">
    <source>
        <dbReference type="ARBA" id="ARBA00022574"/>
    </source>
</evidence>
<dbReference type="GO" id="GO:0005813">
    <property type="term" value="C:centrosome"/>
    <property type="evidence" value="ECO:0007669"/>
    <property type="project" value="UniProtKB-SubCell"/>
</dbReference>
<dbReference type="GO" id="GO:0000776">
    <property type="term" value="C:kinetochore"/>
    <property type="evidence" value="ECO:0007669"/>
    <property type="project" value="UniProtKB-KW"/>
</dbReference>
<evidence type="ECO:0000256" key="16">
    <source>
        <dbReference type="ARBA" id="ARBA00023212"/>
    </source>
</evidence>
<name>A0A974DLQ0_XENLA</name>
<proteinExistence type="inferred from homology"/>
<evidence type="ECO:0000256" key="5">
    <source>
        <dbReference type="ARBA" id="ARBA00007545"/>
    </source>
</evidence>
<dbReference type="InterPro" id="IPR015943">
    <property type="entry name" value="WD40/YVTN_repeat-like_dom_sf"/>
</dbReference>
<evidence type="ECO:0000256" key="6">
    <source>
        <dbReference type="ARBA" id="ARBA00015536"/>
    </source>
</evidence>
<evidence type="ECO:0000313" key="28">
    <source>
        <dbReference type="Proteomes" id="UP000694892"/>
    </source>
</evidence>
<dbReference type="PROSITE" id="PS50082">
    <property type="entry name" value="WD_REPEATS_2"/>
    <property type="match status" value="1"/>
</dbReference>
<dbReference type="GO" id="GO:0005664">
    <property type="term" value="C:nuclear origin of replication recognition complex"/>
    <property type="evidence" value="ECO:0007669"/>
    <property type="project" value="TreeGrafter"/>
</dbReference>
<evidence type="ECO:0000256" key="7">
    <source>
        <dbReference type="ARBA" id="ARBA00022454"/>
    </source>
</evidence>
<comment type="similarity">
    <text evidence="5">Belongs to the LRWD1 family.</text>
</comment>
<evidence type="ECO:0000256" key="10">
    <source>
        <dbReference type="ARBA" id="ARBA00022614"/>
    </source>
</evidence>
<dbReference type="PROSITE" id="PS51450">
    <property type="entry name" value="LRR"/>
    <property type="match status" value="1"/>
</dbReference>
<sequence length="722" mass="82038">MTKLTTELLLKKGLPKCSHLKDLKKLNLSKMQLDLKDLDQKLFSQMVNLDELDISHNTLSDLPGNLRLHNLRILNFADNHVEDVTVLKQFPNLEEVIYEDNIYLTVSDNYKVFCLLPKLRRLNNKDITSLANHVRFVNHRELSNRVEAYWESKYKDKLPDKPPSQKINAVAKDFIKAVVDNVRYGPSSLKDFVRWKVEMIARNLIFSLSNDPKKDTDPVLQTSEDTAVENSSKKRESADECTEGSPTKRPRIQIDLQSMPLSPRKSSRLQNSPLCLTPTKRKQETSAQGTPSKFIETKSPKIALKTTPSKKHTNELSAKITGKPKLPLTPKKIHKALDNIEPLHFLQCHSKNNSCEDFKTQLWACAFEPNLDSSCPKAVATCGGDSICIIDCETGKVMKKYKVTGEEFFTLVWTTLTMIGKDGQKRKINVLAAGGKYGVVRMIHAKGSLCYGEIKAHKKAISIMCFSPKQETFLFTGSYDKRIILWDIGVPDCDYNFRPSQLLTLDTTSVPLRMCVVPSCPDEFLVAACEDGCFAWDIGLDKKQGRRSHEVEFNFPLYKEERKDKCFHIIDSLAFLNEDIIASKSVMQGSIYLWSWEKTLKSRKNKNVKKLDAVILSQMKWSSSETPYLVLSTSPERDCVFCGDEDGKIWIYDLDSCKADLQRGKLCSTVKEPTKILSWPLLCSQKEKTVDKTLINVVTVDPAMEYLVALTDINIVSIWKIQ</sequence>
<keyword evidence="8" id="KW-0963">Cytoplasm</keyword>
<evidence type="ECO:0000256" key="12">
    <source>
        <dbReference type="ARBA" id="ARBA00022737"/>
    </source>
</evidence>
<feature type="region of interest" description="Disordered" evidence="24">
    <location>
        <begin position="211"/>
        <end position="292"/>
    </location>
</feature>
<evidence type="ECO:0000256" key="21">
    <source>
        <dbReference type="ARBA" id="ARBA00063747"/>
    </source>
</evidence>
<evidence type="ECO:0000256" key="13">
    <source>
        <dbReference type="ARBA" id="ARBA00022838"/>
    </source>
</evidence>
<dbReference type="InterPro" id="IPR036322">
    <property type="entry name" value="WD40_repeat_dom_sf"/>
</dbReference>
<dbReference type="OMA" id="TCPGQAY"/>
<dbReference type="PANTHER" id="PTHR24370">
    <property type="entry name" value="OPTICIN"/>
    <property type="match status" value="1"/>
</dbReference>
<dbReference type="Pfam" id="PF23215">
    <property type="entry name" value="WD_LRWD1"/>
    <property type="match status" value="1"/>
</dbReference>
<evidence type="ECO:0000256" key="24">
    <source>
        <dbReference type="SAM" id="MobiDB-lite"/>
    </source>
</evidence>
<dbReference type="EMBL" id="CM004468">
    <property type="protein sequence ID" value="OCT94224.1"/>
    <property type="molecule type" value="Genomic_DNA"/>
</dbReference>
<keyword evidence="16" id="KW-0206">Cytoskeleton</keyword>
<keyword evidence="15" id="KW-0779">Telomere</keyword>
<dbReference type="Proteomes" id="UP000694892">
    <property type="component" value="Chromosome 2L"/>
</dbReference>
<keyword evidence="9 23" id="KW-0853">WD repeat</keyword>
<dbReference type="GO" id="GO:0003682">
    <property type="term" value="F:chromatin binding"/>
    <property type="evidence" value="ECO:0007669"/>
    <property type="project" value="TreeGrafter"/>
</dbReference>
<dbReference type="PROSITE" id="PS00678">
    <property type="entry name" value="WD_REPEATS_1"/>
    <property type="match status" value="1"/>
</dbReference>
<gene>
    <name evidence="27" type="ORF">XELAEV_18011891mg</name>
</gene>
<evidence type="ECO:0000259" key="25">
    <source>
        <dbReference type="Pfam" id="PF23211"/>
    </source>
</evidence>